<dbReference type="InterPro" id="IPR055509">
    <property type="entry name" value="DUF7082"/>
</dbReference>
<evidence type="ECO:0000256" key="1">
    <source>
        <dbReference type="SAM" id="MobiDB-lite"/>
    </source>
</evidence>
<feature type="compositionally biased region" description="Polar residues" evidence="1">
    <location>
        <begin position="15"/>
        <end position="35"/>
    </location>
</feature>
<dbReference type="Pfam" id="PF23305">
    <property type="entry name" value="DUF7082"/>
    <property type="match status" value="1"/>
</dbReference>
<dbReference type="Proteomes" id="UP000790833">
    <property type="component" value="Unassembled WGS sequence"/>
</dbReference>
<comment type="caution">
    <text evidence="3">The sequence shown here is derived from an EMBL/GenBank/DDBJ whole genome shotgun (WGS) entry which is preliminary data.</text>
</comment>
<feature type="domain" description="DUF7082" evidence="2">
    <location>
        <begin position="359"/>
        <end position="586"/>
    </location>
</feature>
<evidence type="ECO:0000313" key="3">
    <source>
        <dbReference type="EMBL" id="KAG7195556.1"/>
    </source>
</evidence>
<evidence type="ECO:0000259" key="2">
    <source>
        <dbReference type="Pfam" id="PF23305"/>
    </source>
</evidence>
<dbReference type="OrthoDB" id="1751210at2759"/>
<name>A0A9P8AK59_9ASCO</name>
<proteinExistence type="predicted"/>
<reference evidence="3" key="1">
    <citation type="submission" date="2021-03" db="EMBL/GenBank/DDBJ databases">
        <authorList>
            <person name="Palmer J.M."/>
        </authorList>
    </citation>
    <scope>NUCLEOTIDE SEQUENCE</scope>
    <source>
        <strain evidence="3">ARV_011</strain>
    </source>
</reference>
<feature type="region of interest" description="Disordered" evidence="1">
    <location>
        <begin position="161"/>
        <end position="252"/>
    </location>
</feature>
<feature type="compositionally biased region" description="Polar residues" evidence="1">
    <location>
        <begin position="161"/>
        <end position="185"/>
    </location>
</feature>
<protein>
    <recommendedName>
        <fullName evidence="2">DUF7082 domain-containing protein</fullName>
    </recommendedName>
</protein>
<dbReference type="EMBL" id="JAHMUF010000003">
    <property type="protein sequence ID" value="KAG7195556.1"/>
    <property type="molecule type" value="Genomic_DNA"/>
</dbReference>
<organism evidence="3 4">
    <name type="scientific">Scheffersomyces spartinae</name>
    <dbReference type="NCBI Taxonomy" id="45513"/>
    <lineage>
        <taxon>Eukaryota</taxon>
        <taxon>Fungi</taxon>
        <taxon>Dikarya</taxon>
        <taxon>Ascomycota</taxon>
        <taxon>Saccharomycotina</taxon>
        <taxon>Pichiomycetes</taxon>
        <taxon>Debaryomycetaceae</taxon>
        <taxon>Scheffersomyces</taxon>
    </lineage>
</organism>
<feature type="region of interest" description="Disordered" evidence="1">
    <location>
        <begin position="435"/>
        <end position="458"/>
    </location>
</feature>
<dbReference type="GeneID" id="66116697"/>
<gene>
    <name evidence="3" type="ORF">KQ657_003323</name>
</gene>
<feature type="compositionally biased region" description="Low complexity" evidence="1">
    <location>
        <begin position="39"/>
        <end position="54"/>
    </location>
</feature>
<evidence type="ECO:0000313" key="4">
    <source>
        <dbReference type="Proteomes" id="UP000790833"/>
    </source>
</evidence>
<sequence>MNSNSRSTMDDPDSFSYNQFDSQSQSTYNQPSSYQGYVPTSNNFPPTNSSSINNLDESFANNLPMDAGQPYSNNLSQATQHMPQQIQPQSQPLLPQQQLFPQYQPQVQQQAHFNSDFNVAPNYYQQFSTPSSEIPPQIDSTGISSSIPIAGQQIENDNIFESHTSGSSMTTQFPPSATTPQNHTPASKYDNFRHTPHQIPVHQQQQMYPQHSYPESSYSSSRRDSFSTSNPNFGYGMDQSIPPTPHQPQRLSLPVGAKSNYSGTPSVYESSSTPYYSYSSAPTSATYLSMPSKSRQSGKLKHVEVKQDNDDTLTAFYPRASYRIVRGISAGGSSTRPPKESLESDSVFLPVELSINGASMEDICKPKWNPSEKSDRRRIIRIERVQNGPNVIAHFNILGSAEDNPEALDSKNSNSNSKVVEVSCLECDVYPKFKGEAPENESATSSSEDEYYSGQMNNDNNGGKAFQYYITSVEVIEIVELLIGQNFKDPAERRRERGRVRSNLVPFWSKKPISSRMSDSHAAGESALQNRIQIAASYPPYRTPSNHECRVELAKRIMGYETRKPRGFDKEVRILRWDKLVPALRRALQSYYAEIPQADAMNHF</sequence>
<accession>A0A9P8AK59</accession>
<feature type="region of interest" description="Disordered" evidence="1">
    <location>
        <begin position="1"/>
        <end position="71"/>
    </location>
</feature>
<keyword evidence="4" id="KW-1185">Reference proteome</keyword>
<dbReference type="AlphaFoldDB" id="A0A9P8AK59"/>
<dbReference type="RefSeq" id="XP_043051101.1">
    <property type="nucleotide sequence ID" value="XM_043194049.1"/>
</dbReference>